<evidence type="ECO:0000313" key="2">
    <source>
        <dbReference type="EMBL" id="KMM72382.1"/>
    </source>
</evidence>
<feature type="region of interest" description="Disordered" evidence="1">
    <location>
        <begin position="46"/>
        <end position="67"/>
    </location>
</feature>
<evidence type="ECO:0000256" key="1">
    <source>
        <dbReference type="SAM" id="MobiDB-lite"/>
    </source>
</evidence>
<accession>A0A0J6IKB7</accession>
<evidence type="ECO:0000313" key="3">
    <source>
        <dbReference type="Proteomes" id="UP000054567"/>
    </source>
</evidence>
<organism evidence="2 3">
    <name type="scientific">Coccidioides posadasii RMSCC 3488</name>
    <dbReference type="NCBI Taxonomy" id="454284"/>
    <lineage>
        <taxon>Eukaryota</taxon>
        <taxon>Fungi</taxon>
        <taxon>Dikarya</taxon>
        <taxon>Ascomycota</taxon>
        <taxon>Pezizomycotina</taxon>
        <taxon>Eurotiomycetes</taxon>
        <taxon>Eurotiomycetidae</taxon>
        <taxon>Onygenales</taxon>
        <taxon>Onygenaceae</taxon>
        <taxon>Coccidioides</taxon>
    </lineage>
</organism>
<gene>
    <name evidence="2" type="ORF">CPAG_08676</name>
</gene>
<dbReference type="VEuPathDB" id="FungiDB:CPAG_08676"/>
<proteinExistence type="predicted"/>
<sequence>MRPILFDPSSLPCGELPRLSLTRYLRPGQFEQACCAKSDLHNERRSSKNRWYAAKSPPPNFQNHAEGRIDIPKSSRDHDVLGERKPTCEDILNFEGLTYEHPAI</sequence>
<reference evidence="2 3" key="1">
    <citation type="submission" date="2007-06" db="EMBL/GenBank/DDBJ databases">
        <title>The Genome Sequence of Coccidioides posadasii RMSCC_3488.</title>
        <authorList>
            <consortium name="Coccidioides Genome Resources Consortium"/>
            <consortium name="The Broad Institute Genome Sequencing Platform"/>
            <person name="Henn M.R."/>
            <person name="Sykes S."/>
            <person name="Young S."/>
            <person name="Jaffe D."/>
            <person name="Berlin A."/>
            <person name="Alvarez P."/>
            <person name="Butler J."/>
            <person name="Gnerre S."/>
            <person name="Grabherr M."/>
            <person name="Mauceli E."/>
            <person name="Brockman W."/>
            <person name="Kodira C."/>
            <person name="Alvarado L."/>
            <person name="Zeng Q."/>
            <person name="Crawford M."/>
            <person name="Antoine C."/>
            <person name="Devon K."/>
            <person name="Galgiani J."/>
            <person name="Orsborn K."/>
            <person name="Lewis M.L."/>
            <person name="Nusbaum C."/>
            <person name="Galagan J."/>
            <person name="Birren B."/>
        </authorList>
    </citation>
    <scope>NUCLEOTIDE SEQUENCE [LARGE SCALE GENOMIC DNA]</scope>
    <source>
        <strain evidence="2 3">RMSCC 3488</strain>
    </source>
</reference>
<reference evidence="3" key="3">
    <citation type="journal article" date="2010" name="Genome Res.">
        <title>Population genomic sequencing of Coccidioides fungi reveals recent hybridization and transposon control.</title>
        <authorList>
            <person name="Neafsey D.E."/>
            <person name="Barker B.M."/>
            <person name="Sharpton T.J."/>
            <person name="Stajich J.E."/>
            <person name="Park D.J."/>
            <person name="Whiston E."/>
            <person name="Hung C.-Y."/>
            <person name="McMahan C."/>
            <person name="White J."/>
            <person name="Sykes S."/>
            <person name="Heiman D."/>
            <person name="Young S."/>
            <person name="Zeng Q."/>
            <person name="Abouelleil A."/>
            <person name="Aftuck L."/>
            <person name="Bessette D."/>
            <person name="Brown A."/>
            <person name="FitzGerald M."/>
            <person name="Lui A."/>
            <person name="Macdonald J.P."/>
            <person name="Priest M."/>
            <person name="Orbach M.J."/>
            <person name="Galgiani J.N."/>
            <person name="Kirkland T.N."/>
            <person name="Cole G.T."/>
            <person name="Birren B.W."/>
            <person name="Henn M.R."/>
            <person name="Taylor J.W."/>
            <person name="Rounsley S.D."/>
        </authorList>
    </citation>
    <scope>NUCLEOTIDE SEQUENCE [LARGE SCALE GENOMIC DNA]</scope>
    <source>
        <strain evidence="3">RMSCC 3488</strain>
    </source>
</reference>
<reference evidence="3" key="2">
    <citation type="journal article" date="2009" name="Genome Res.">
        <title>Comparative genomic analyses of the human fungal pathogens Coccidioides and their relatives.</title>
        <authorList>
            <person name="Sharpton T.J."/>
            <person name="Stajich J.E."/>
            <person name="Rounsley S.D."/>
            <person name="Gardner M.J."/>
            <person name="Wortman J.R."/>
            <person name="Jordar V.S."/>
            <person name="Maiti R."/>
            <person name="Kodira C.D."/>
            <person name="Neafsey D.E."/>
            <person name="Zeng Q."/>
            <person name="Hung C.-Y."/>
            <person name="McMahan C."/>
            <person name="Muszewska A."/>
            <person name="Grynberg M."/>
            <person name="Mandel M.A."/>
            <person name="Kellner E.M."/>
            <person name="Barker B.M."/>
            <person name="Galgiani J.N."/>
            <person name="Orbach M.J."/>
            <person name="Kirkland T.N."/>
            <person name="Cole G.T."/>
            <person name="Henn M.R."/>
            <person name="Birren B.W."/>
            <person name="Taylor J.W."/>
        </authorList>
    </citation>
    <scope>NUCLEOTIDE SEQUENCE [LARGE SCALE GENOMIC DNA]</scope>
    <source>
        <strain evidence="3">RMSCC 3488</strain>
    </source>
</reference>
<protein>
    <submittedName>
        <fullName evidence="2">Uncharacterized protein</fullName>
    </submittedName>
</protein>
<dbReference type="EMBL" id="DS268114">
    <property type="protein sequence ID" value="KMM72382.1"/>
    <property type="molecule type" value="Genomic_DNA"/>
</dbReference>
<dbReference type="AlphaFoldDB" id="A0A0J6IKB7"/>
<name>A0A0J6IKB7_COCPO</name>
<dbReference type="Proteomes" id="UP000054567">
    <property type="component" value="Unassembled WGS sequence"/>
</dbReference>